<dbReference type="EMBL" id="FOKG01000001">
    <property type="protein sequence ID" value="SFA76805.1"/>
    <property type="molecule type" value="Genomic_DNA"/>
</dbReference>
<dbReference type="PROSITE" id="PS50995">
    <property type="entry name" value="HTH_MARR_2"/>
    <property type="match status" value="1"/>
</dbReference>
<gene>
    <name evidence="5" type="ORF">SAMN05216266_101313</name>
</gene>
<dbReference type="InterPro" id="IPR023187">
    <property type="entry name" value="Tscrpt_reg_MarR-type_CS"/>
</dbReference>
<keyword evidence="2" id="KW-0238">DNA-binding</keyword>
<dbReference type="InterPro" id="IPR036388">
    <property type="entry name" value="WH-like_DNA-bd_sf"/>
</dbReference>
<organism evidence="5 6">
    <name type="scientific">Amycolatopsis marina</name>
    <dbReference type="NCBI Taxonomy" id="490629"/>
    <lineage>
        <taxon>Bacteria</taxon>
        <taxon>Bacillati</taxon>
        <taxon>Actinomycetota</taxon>
        <taxon>Actinomycetes</taxon>
        <taxon>Pseudonocardiales</taxon>
        <taxon>Pseudonocardiaceae</taxon>
        <taxon>Amycolatopsis</taxon>
    </lineage>
</organism>
<dbReference type="GO" id="GO:0003677">
    <property type="term" value="F:DNA binding"/>
    <property type="evidence" value="ECO:0007669"/>
    <property type="project" value="UniProtKB-KW"/>
</dbReference>
<dbReference type="InterPro" id="IPR052526">
    <property type="entry name" value="HTH-type_Bedaq_tolerance"/>
</dbReference>
<evidence type="ECO:0000259" key="4">
    <source>
        <dbReference type="PROSITE" id="PS50995"/>
    </source>
</evidence>
<feature type="domain" description="HTH marR-type" evidence="4">
    <location>
        <begin position="23"/>
        <end position="157"/>
    </location>
</feature>
<sequence length="183" mass="20150">MTSFATQGYAPAHQPTEADLAGADELGGQLVRFVRLITYVKSQVAKQGPDGIERAAYALLFTLVHDGPQRTSKLAESLHSDISTISRQSSALVQHGLIERTADPEDGRACLLDVTDEGMRVFEENRRQRNLWLARIVADWPEGDRATLNTLFDRLNSDIESSIPHIAELASAQQTDQNQGDHA</sequence>
<dbReference type="Gene3D" id="1.10.10.10">
    <property type="entry name" value="Winged helix-like DNA-binding domain superfamily/Winged helix DNA-binding domain"/>
    <property type="match status" value="1"/>
</dbReference>
<keyword evidence="1" id="KW-0805">Transcription regulation</keyword>
<proteinExistence type="predicted"/>
<dbReference type="AlphaFoldDB" id="A0A1I0VK74"/>
<evidence type="ECO:0000313" key="6">
    <source>
        <dbReference type="Proteomes" id="UP000243799"/>
    </source>
</evidence>
<evidence type="ECO:0000256" key="1">
    <source>
        <dbReference type="ARBA" id="ARBA00023015"/>
    </source>
</evidence>
<accession>A0A1I0VK74</accession>
<reference evidence="6" key="1">
    <citation type="submission" date="2016-10" db="EMBL/GenBank/DDBJ databases">
        <authorList>
            <person name="Varghese N."/>
            <person name="Submissions S."/>
        </authorList>
    </citation>
    <scope>NUCLEOTIDE SEQUENCE [LARGE SCALE GENOMIC DNA]</scope>
    <source>
        <strain evidence="6">CGMCC 4.3568</strain>
    </source>
</reference>
<dbReference type="GO" id="GO:0003700">
    <property type="term" value="F:DNA-binding transcription factor activity"/>
    <property type="evidence" value="ECO:0007669"/>
    <property type="project" value="InterPro"/>
</dbReference>
<dbReference type="InterPro" id="IPR000835">
    <property type="entry name" value="HTH_MarR-typ"/>
</dbReference>
<dbReference type="InterPro" id="IPR036390">
    <property type="entry name" value="WH_DNA-bd_sf"/>
</dbReference>
<keyword evidence="6" id="KW-1185">Reference proteome</keyword>
<dbReference type="OrthoDB" id="5148120at2"/>
<evidence type="ECO:0000256" key="3">
    <source>
        <dbReference type="ARBA" id="ARBA00023163"/>
    </source>
</evidence>
<evidence type="ECO:0000256" key="2">
    <source>
        <dbReference type="ARBA" id="ARBA00023125"/>
    </source>
</evidence>
<dbReference type="SUPFAM" id="SSF46785">
    <property type="entry name" value="Winged helix' DNA-binding domain"/>
    <property type="match status" value="1"/>
</dbReference>
<dbReference type="PANTHER" id="PTHR39515">
    <property type="entry name" value="CONSERVED PROTEIN"/>
    <property type="match status" value="1"/>
</dbReference>
<dbReference type="Proteomes" id="UP000243799">
    <property type="component" value="Unassembled WGS sequence"/>
</dbReference>
<dbReference type="RefSeq" id="WP_091668300.1">
    <property type="nucleotide sequence ID" value="NZ_FOKG01000001.1"/>
</dbReference>
<protein>
    <submittedName>
        <fullName evidence="5">Transcriptional regulator, MarR family</fullName>
    </submittedName>
</protein>
<keyword evidence="3" id="KW-0804">Transcription</keyword>
<dbReference type="PROSITE" id="PS01117">
    <property type="entry name" value="HTH_MARR_1"/>
    <property type="match status" value="1"/>
</dbReference>
<dbReference type="SMART" id="SM00347">
    <property type="entry name" value="HTH_MARR"/>
    <property type="match status" value="1"/>
</dbReference>
<evidence type="ECO:0000313" key="5">
    <source>
        <dbReference type="EMBL" id="SFA76805.1"/>
    </source>
</evidence>
<dbReference type="STRING" id="490629.SAMN05216266_101313"/>
<name>A0A1I0VK74_9PSEU</name>
<dbReference type="Pfam" id="PF01047">
    <property type="entry name" value="MarR"/>
    <property type="match status" value="1"/>
</dbReference>
<dbReference type="PANTHER" id="PTHR39515:SF2">
    <property type="entry name" value="HTH-TYPE TRANSCRIPTIONAL REGULATOR RV0880"/>
    <property type="match status" value="1"/>
</dbReference>
<dbReference type="PRINTS" id="PR00598">
    <property type="entry name" value="HTHMARR"/>
</dbReference>